<feature type="compositionally biased region" description="Polar residues" evidence="3">
    <location>
        <begin position="1743"/>
        <end position="1762"/>
    </location>
</feature>
<dbReference type="InterPro" id="IPR028267">
    <property type="entry name" value="Pianissimo_N"/>
</dbReference>
<feature type="compositionally biased region" description="Acidic residues" evidence="3">
    <location>
        <begin position="40"/>
        <end position="70"/>
    </location>
</feature>
<evidence type="ECO:0000259" key="5">
    <source>
        <dbReference type="SMART" id="SM01308"/>
    </source>
</evidence>
<dbReference type="InterPro" id="IPR029453">
    <property type="entry name" value="Rictor_IV"/>
</dbReference>
<feature type="region of interest" description="Disordered" evidence="3">
    <location>
        <begin position="1444"/>
        <end position="1484"/>
    </location>
</feature>
<dbReference type="SMART" id="SM01310">
    <property type="entry name" value="RICTOR_V"/>
    <property type="match status" value="1"/>
</dbReference>
<feature type="compositionally biased region" description="Polar residues" evidence="3">
    <location>
        <begin position="1866"/>
        <end position="1898"/>
    </location>
</feature>
<feature type="region of interest" description="Disordered" evidence="3">
    <location>
        <begin position="1241"/>
        <end position="1290"/>
    </location>
</feature>
<evidence type="ECO:0000313" key="8">
    <source>
        <dbReference type="Proteomes" id="UP000823405"/>
    </source>
</evidence>
<feature type="coiled-coil region" evidence="2">
    <location>
        <begin position="116"/>
        <end position="143"/>
    </location>
</feature>
<dbReference type="GO" id="GO:0038203">
    <property type="term" value="P:TORC2 signaling"/>
    <property type="evidence" value="ECO:0007669"/>
    <property type="project" value="TreeGrafter"/>
</dbReference>
<dbReference type="Pfam" id="PF14664">
    <property type="entry name" value="RICTOR_N"/>
    <property type="match status" value="1"/>
</dbReference>
<keyword evidence="2" id="KW-0175">Coiled coil</keyword>
<feature type="region of interest" description="Disordered" evidence="3">
    <location>
        <begin position="1602"/>
        <end position="1649"/>
    </location>
</feature>
<feature type="compositionally biased region" description="Low complexity" evidence="3">
    <location>
        <begin position="1810"/>
        <end position="1820"/>
    </location>
</feature>
<feature type="compositionally biased region" description="Pro residues" evidence="3">
    <location>
        <begin position="1474"/>
        <end position="1484"/>
    </location>
</feature>
<dbReference type="SUPFAM" id="SSF48371">
    <property type="entry name" value="ARM repeat"/>
    <property type="match status" value="1"/>
</dbReference>
<sequence>MESSTELNGESSPPLLPVTDGAASWTTSQGDDGEGGIGTLDDDADMQDSDPDTTDNYDPELGDGQDLDDEEDDLETKMDELYHQLQVETKAKESAESLLEVYRSKDVGNTGNNKLRNQVEQELQATIERLADLNAQLDYFKQRAFDPPSFGYVPEQVLKESQQSFPVMTRRSHSNSFSTSDYADNEDDRQSIHSALGDIMSSLRSLLDSPSVRLEHLSNLVNILKQNQHIHPGYPLQELVGWSLMADHRLESERIEALKLVRCFVTTKEGMQHVSDSVLRAVIAVAEQTDEKLRNACLETLGEMIMSDPKPVARCGGFRAILMALTDNLQDLSDALLKVFLYMLESPETRGYVRQGLDSEMVMAVFTDIYSLGPAYLDRVKASSRIVTSMIRSWAGLFDLCANDRRAIRSLIQSIKLPIQENRKVLLDMLYDIFRIQTPKWLKDFLDGKSIKPTQEELESYWGANLQPLGLVDHHQSVVLTVFIDAGLIETLISLVVDNTLAKTTHADSRKVLRKATLLIPELMQLSHKVLPPHKSTYLQTLPSLFKVASNFEDQVLRHVATNAFRFIDTLCRTTFSSIPESLDDARGQRNVDRIKQRINTQMDEANFRTLLNETQVLATKEESKWRWDMILEIVQGPMVSPRRLDEAIRGTKFVKRLLAFYRPLNHRYSNEPSHDYNHRFTKIGCALFDTLANSTEGAKYLAQNKILRLIADGLAQLDPMQGLPGSDPIFSKEKMETTMTSGYFEMLGTLCRTRSGCRLLEKFKIFNLYYRLSELRSRDDIIKKIITSTDYSMDGHPRVILSKIMTSGYKHIRLFATQHLGTVLKNDRGDSSDWGIRLLYTQLCDPSPDVCHMAVRALDDACSHHKNLDLLIRLRPNLDHLGEAGSPLLLRFLSTSKGFRHLHDISYIEGEMDEWFMFANRQYMIQTEVKLAKAMELHRYNPFSEDGKFEHEAEIQLARAKQVLGSHFYGELTKTEEGCQLLRAKGHFSDYARYIREHCAECKDPNIIGELKSILWAVGNIGSTPGGLPFLEDEDLIKYIVGMAERSKILSIKGTCFYVLGLLCKTTQGVEILEDYGWQGILHLDRSPRGICLPKDLGRFLEVPRWALFKENIPKLVLPLAAEGNIVEKEILRATGELGNHILTNGASKNLAKIKAEHPNAFTSLALYTSVLDMLAHYHFRLPVRRFILGLFDVKFEGTQWDRLDGFGECLAESKAKAGTPSGASLTTFTFGKRSASASAVSGTTTPYGMPPGSQHSSEARSAAAVNRRVMTTPSLSHRNSDGSSSQIYQRLDDSPIGMQSSPPPANDTGLFRGTLAERKLRQPPLPISTSVLLSSPGRAGVYQSGVTSPISVDSPIAQEQRDAAASVSSPALKGSDTPEPVQETDRTMASVSKALLRLDTSLSAATAGRTESQEPSPELALLSITDDSPRTPLEAPIPPALAEAHMNDGPLSGGLEHPSPVVALGSPMYTPSLPPPPPPRPPPHAYEILYTNKPYHKNFAKEAGLAPLPPRVKTMLFAAEEDDKEDRKRWPALGGSLHENPIPQVATPPPTNSRHGATKVVIGFNPPPPPPKALPSFANFMNSRPRRQYNAAILAAHSANSTATTGSTPASTTSPATATTTTTATGTTGMHAPLPDFSHLPQTRRKRPPLAPLLAGRIQAPVAIKSTASRSRSSTLTGILEGDPDETTSEEFKKADQKLTNHVALGSPLMQDGAEWSSGGPARTPSSPLFVKDHALSRSRAGSMTENGYGSHGSTTSSIRHQGMGSPDLRQENGSRSPGFLPPPPPLMPITGAPKPRRLSDVQAASRIGGIISTGGSTFKNDRVSTALGGGGGGGGGGGSKSAQSSPRLGSMPFPRPPPVLANAESSFQQSRTGDAQNDGSDPGSASTTPSIQKTATIGLGLS</sequence>
<dbReference type="InterPro" id="IPR036274">
    <property type="entry name" value="HR1_rpt_sf"/>
</dbReference>
<feature type="compositionally biased region" description="Gly residues" evidence="3">
    <location>
        <begin position="1830"/>
        <end position="1842"/>
    </location>
</feature>
<feature type="compositionally biased region" description="Polar residues" evidence="3">
    <location>
        <begin position="1271"/>
        <end position="1290"/>
    </location>
</feature>
<dbReference type="SMART" id="SM01307">
    <property type="entry name" value="RICTOR_M"/>
    <property type="match status" value="1"/>
</dbReference>
<dbReference type="PANTHER" id="PTHR13298">
    <property type="entry name" value="CYTOSOLIC REGULATOR PIANISSIMO"/>
    <property type="match status" value="1"/>
</dbReference>
<feature type="region of interest" description="Disordered" evidence="3">
    <location>
        <begin position="1"/>
        <end position="70"/>
    </location>
</feature>
<evidence type="ECO:0000256" key="2">
    <source>
        <dbReference type="SAM" id="Coils"/>
    </source>
</evidence>
<feature type="compositionally biased region" description="Low complexity" evidence="3">
    <location>
        <begin position="1668"/>
        <end position="1677"/>
    </location>
</feature>
<dbReference type="Pfam" id="PF14668">
    <property type="entry name" value="RICTOR_V"/>
    <property type="match status" value="1"/>
</dbReference>
<protein>
    <submittedName>
        <fullName evidence="7">Uncharacterized protein</fullName>
    </submittedName>
</protein>
<dbReference type="InterPro" id="IPR029452">
    <property type="entry name" value="RICTOR_V"/>
</dbReference>
<dbReference type="OrthoDB" id="271111at2759"/>
<feature type="region of interest" description="Disordered" evidence="3">
    <location>
        <begin position="1712"/>
        <end position="1731"/>
    </location>
</feature>
<dbReference type="InterPro" id="IPR029451">
    <property type="entry name" value="RICTOR_M"/>
</dbReference>
<dbReference type="SMART" id="SM01308">
    <property type="entry name" value="RICTOR_N"/>
    <property type="match status" value="1"/>
</dbReference>
<feature type="domain" description="Rapamycin-insensitive companion of mTOR middle" evidence="4">
    <location>
        <begin position="603"/>
        <end position="827"/>
    </location>
</feature>
<dbReference type="SUPFAM" id="SSF46585">
    <property type="entry name" value="HR1 repeat"/>
    <property type="match status" value="1"/>
</dbReference>
<evidence type="ECO:0000256" key="3">
    <source>
        <dbReference type="SAM" id="MobiDB-lite"/>
    </source>
</evidence>
<comment type="caution">
    <text evidence="7">The sequence shown here is derived from an EMBL/GenBank/DDBJ whole genome shotgun (WGS) entry which is preliminary data.</text>
</comment>
<dbReference type="Gene3D" id="1.10.287.160">
    <property type="entry name" value="HR1 repeat"/>
    <property type="match status" value="1"/>
</dbReference>
<keyword evidence="8" id="KW-1185">Reference proteome</keyword>
<feature type="region of interest" description="Disordered" evidence="3">
    <location>
        <begin position="1359"/>
        <end position="1388"/>
    </location>
</feature>
<accession>A0A9P6QYQ5</accession>
<dbReference type="InterPro" id="IPR028268">
    <property type="entry name" value="Pianissimo_fam"/>
</dbReference>
<organism evidence="7 8">
    <name type="scientific">Linnemannia gamsii</name>
    <dbReference type="NCBI Taxonomy" id="64522"/>
    <lineage>
        <taxon>Eukaryota</taxon>
        <taxon>Fungi</taxon>
        <taxon>Fungi incertae sedis</taxon>
        <taxon>Mucoromycota</taxon>
        <taxon>Mortierellomycotina</taxon>
        <taxon>Mortierellomycetes</taxon>
        <taxon>Mortierellales</taxon>
        <taxon>Mortierellaceae</taxon>
        <taxon>Linnemannia</taxon>
    </lineage>
</organism>
<dbReference type="Pfam" id="PF14666">
    <property type="entry name" value="RICTOR_M"/>
    <property type="match status" value="1"/>
</dbReference>
<evidence type="ECO:0000313" key="7">
    <source>
        <dbReference type="EMBL" id="KAG0308023.1"/>
    </source>
</evidence>
<reference evidence="7" key="1">
    <citation type="journal article" date="2020" name="Fungal Divers.">
        <title>Resolving the Mortierellaceae phylogeny through synthesis of multi-gene phylogenetics and phylogenomics.</title>
        <authorList>
            <person name="Vandepol N."/>
            <person name="Liber J."/>
            <person name="Desiro A."/>
            <person name="Na H."/>
            <person name="Kennedy M."/>
            <person name="Barry K."/>
            <person name="Grigoriev I.V."/>
            <person name="Miller A.N."/>
            <person name="O'Donnell K."/>
            <person name="Stajich J.E."/>
            <person name="Bonito G."/>
        </authorList>
    </citation>
    <scope>NUCLEOTIDE SEQUENCE</scope>
    <source>
        <strain evidence="7">NVP60</strain>
    </source>
</reference>
<feature type="domain" description="Rapamycin-insensitive companion of mTOR N-terminal" evidence="5">
    <location>
        <begin position="214"/>
        <end position="532"/>
    </location>
</feature>
<gene>
    <name evidence="7" type="ORF">BGZ97_000191</name>
</gene>
<dbReference type="Proteomes" id="UP000823405">
    <property type="component" value="Unassembled WGS sequence"/>
</dbReference>
<feature type="compositionally biased region" description="Low complexity" evidence="3">
    <location>
        <begin position="1602"/>
        <end position="1630"/>
    </location>
</feature>
<feature type="compositionally biased region" description="Polar residues" evidence="3">
    <location>
        <begin position="1"/>
        <end position="11"/>
    </location>
</feature>
<evidence type="ECO:0000259" key="4">
    <source>
        <dbReference type="SMART" id="SM01307"/>
    </source>
</evidence>
<dbReference type="Pfam" id="PF14663">
    <property type="entry name" value="RasGEF_N_2"/>
    <property type="match status" value="1"/>
</dbReference>
<evidence type="ECO:0000259" key="6">
    <source>
        <dbReference type="SMART" id="SM01310"/>
    </source>
</evidence>
<dbReference type="PANTHER" id="PTHR13298:SF11">
    <property type="entry name" value="RAPAMYCIN-INSENSITIVE COMPANION OF MTOR"/>
    <property type="match status" value="1"/>
</dbReference>
<proteinExistence type="inferred from homology"/>
<name>A0A9P6QYQ5_9FUNG</name>
<dbReference type="GO" id="GO:0031932">
    <property type="term" value="C:TORC2 complex"/>
    <property type="evidence" value="ECO:0007669"/>
    <property type="project" value="InterPro"/>
</dbReference>
<dbReference type="EMBL" id="JAAAIN010001025">
    <property type="protein sequence ID" value="KAG0308023.1"/>
    <property type="molecule type" value="Genomic_DNA"/>
</dbReference>
<feature type="region of interest" description="Disordered" evidence="3">
    <location>
        <begin position="1535"/>
        <end position="1555"/>
    </location>
</feature>
<dbReference type="InterPro" id="IPR016024">
    <property type="entry name" value="ARM-type_fold"/>
</dbReference>
<evidence type="ECO:0000256" key="1">
    <source>
        <dbReference type="ARBA" id="ARBA00008878"/>
    </source>
</evidence>
<feature type="domain" description="Rapamycin-insensitive companion of mTOR" evidence="6">
    <location>
        <begin position="1009"/>
        <end position="1081"/>
    </location>
</feature>
<feature type="region of interest" description="Disordered" evidence="3">
    <location>
        <begin position="1667"/>
        <end position="1698"/>
    </location>
</feature>
<dbReference type="SMART" id="SM01303">
    <property type="entry name" value="RasGEF_N_2"/>
    <property type="match status" value="1"/>
</dbReference>
<comment type="similarity">
    <text evidence="1">Belongs to the RICTOR family.</text>
</comment>
<feature type="region of interest" description="Disordered" evidence="3">
    <location>
        <begin position="1743"/>
        <end position="1905"/>
    </location>
</feature>